<organism evidence="1 2">
    <name type="scientific">Chengkuizengella axinellae</name>
    <dbReference type="NCBI Taxonomy" id="3064388"/>
    <lineage>
        <taxon>Bacteria</taxon>
        <taxon>Bacillati</taxon>
        <taxon>Bacillota</taxon>
        <taxon>Bacilli</taxon>
        <taxon>Bacillales</taxon>
        <taxon>Paenibacillaceae</taxon>
        <taxon>Chengkuizengella</taxon>
    </lineage>
</organism>
<name>A0ABT9IZZ4_9BACL</name>
<proteinExistence type="predicted"/>
<evidence type="ECO:0000313" key="1">
    <source>
        <dbReference type="EMBL" id="MDP5274945.1"/>
    </source>
</evidence>
<comment type="caution">
    <text evidence="1">The sequence shown here is derived from an EMBL/GenBank/DDBJ whole genome shotgun (WGS) entry which is preliminary data.</text>
</comment>
<keyword evidence="2" id="KW-1185">Reference proteome</keyword>
<dbReference type="RefSeq" id="WP_305992255.1">
    <property type="nucleotide sequence ID" value="NZ_JAVAMP010000005.1"/>
</dbReference>
<accession>A0ABT9IZZ4</accession>
<evidence type="ECO:0000313" key="2">
    <source>
        <dbReference type="Proteomes" id="UP001231941"/>
    </source>
</evidence>
<dbReference type="EMBL" id="JAVAMP010000005">
    <property type="protein sequence ID" value="MDP5274945.1"/>
    <property type="molecule type" value="Genomic_DNA"/>
</dbReference>
<protein>
    <recommendedName>
        <fullName evidence="3">DUF4352 domain-containing protein</fullName>
    </recommendedName>
</protein>
<reference evidence="1 2" key="1">
    <citation type="submission" date="2023-08" db="EMBL/GenBank/DDBJ databases">
        <authorList>
            <person name="Park J.-S."/>
        </authorList>
    </citation>
    <scope>NUCLEOTIDE SEQUENCE [LARGE SCALE GENOMIC DNA]</scope>
    <source>
        <strain evidence="1 2">2205SS18-9</strain>
    </source>
</reference>
<gene>
    <name evidence="1" type="ORF">Q5Y73_12570</name>
</gene>
<dbReference type="Proteomes" id="UP001231941">
    <property type="component" value="Unassembled WGS sequence"/>
</dbReference>
<evidence type="ECO:0008006" key="3">
    <source>
        <dbReference type="Google" id="ProtNLM"/>
    </source>
</evidence>
<sequence>MKKIVISFGLGVLIILITVVIASTNEDINDEDKLNSNPISEKSYTLNGTSENWDLQGYELKFDQDTLTAGNGVLKYKLDEEITDYLSFEMIAIVDGEEEYLQGVKFVSSDMNFNSQHTGNGVMPIPLNKDNKEMNVSNIDKMYGVIKWKSAAGDYKEEVISVD</sequence>